<dbReference type="AlphaFoldDB" id="A0A6L5WMY6"/>
<dbReference type="GO" id="GO:0005886">
    <property type="term" value="C:plasma membrane"/>
    <property type="evidence" value="ECO:0007669"/>
    <property type="project" value="UniProtKB-SubCell"/>
</dbReference>
<accession>A0A6L5WMY6</accession>
<reference evidence="10 11" key="2">
    <citation type="submission" date="2020-03" db="EMBL/GenBank/DDBJ databases">
        <title>Campylobacter portucalensis sp. nov., a new species of Campylobacter isolated from the reproductive tract of bulls.</title>
        <authorList>
            <person name="Silva M.F."/>
            <person name="Pereira G."/>
            <person name="Carneiro C."/>
            <person name="Hemphill A."/>
            <person name="Mateus L."/>
            <person name="Lopes-Da-Costa L."/>
            <person name="Silva E."/>
        </authorList>
    </citation>
    <scope>NUCLEOTIDE SEQUENCE [LARGE SCALE GENOMIC DNA]</scope>
    <source>
        <strain evidence="10 11">FMV-PI01</strain>
    </source>
</reference>
<dbReference type="NCBIfam" id="NF008049">
    <property type="entry name" value="PRK10782.1"/>
    <property type="match status" value="1"/>
</dbReference>
<proteinExistence type="inferred from homology"/>
<dbReference type="InterPro" id="IPR035906">
    <property type="entry name" value="MetI-like_sf"/>
</dbReference>
<sequence length="274" mass="30574">MKKIIFLTLILGLFFIYPFFMGENIFESIDKIFFKQTPFFRTLFDGWAVSLKEILGNKSYKILIDILLVAAWETLYMTITSTVFAAILGLFLAIILVFTRKDGLLENRPIYNVLDFIINVFRSFPFIVLIIVLFPFVRLIIGTSIGTDAAIVPLTIGTAPFMARLIENALIEVDKGVIEAAKSFGASKTQIIFRVMLVEAVPSLINVLTLTIIVVIGFSAMAGTLGGGGLGDVAIRYGFQRFRGDIMLYTVIILIAMVQIVQMTGNQIYKKVKK</sequence>
<keyword evidence="11" id="KW-1185">Reference proteome</keyword>
<feature type="transmembrane region" description="Helical" evidence="8">
    <location>
        <begin position="246"/>
        <end position="265"/>
    </location>
</feature>
<evidence type="ECO:0000256" key="2">
    <source>
        <dbReference type="ARBA" id="ARBA00007069"/>
    </source>
</evidence>
<evidence type="ECO:0000256" key="3">
    <source>
        <dbReference type="ARBA" id="ARBA00022448"/>
    </source>
</evidence>
<dbReference type="Proteomes" id="UP000476338">
    <property type="component" value="Unassembled WGS sequence"/>
</dbReference>
<dbReference type="CDD" id="cd06261">
    <property type="entry name" value="TM_PBP2"/>
    <property type="match status" value="1"/>
</dbReference>
<evidence type="ECO:0000256" key="1">
    <source>
        <dbReference type="ARBA" id="ARBA00004651"/>
    </source>
</evidence>
<gene>
    <name evidence="10" type="ORF">F1B92_07645</name>
</gene>
<comment type="subcellular location">
    <subcellularLocation>
        <location evidence="1 8">Cell membrane</location>
        <topology evidence="1 8">Multi-pass membrane protein</topology>
    </subcellularLocation>
</comment>
<evidence type="ECO:0000256" key="8">
    <source>
        <dbReference type="RuleBase" id="RU363032"/>
    </source>
</evidence>
<dbReference type="PANTHER" id="PTHR30450">
    <property type="entry name" value="ABC TRANSPORTER PERMEASE"/>
    <property type="match status" value="1"/>
</dbReference>
<evidence type="ECO:0000256" key="4">
    <source>
        <dbReference type="ARBA" id="ARBA00022475"/>
    </source>
</evidence>
<evidence type="ECO:0000256" key="5">
    <source>
        <dbReference type="ARBA" id="ARBA00022692"/>
    </source>
</evidence>
<keyword evidence="5 8" id="KW-0812">Transmembrane</keyword>
<evidence type="ECO:0000313" key="10">
    <source>
        <dbReference type="EMBL" id="MSN97031.1"/>
    </source>
</evidence>
<organism evidence="10 11">
    <name type="scientific">Campylobacter portucalensis</name>
    <dbReference type="NCBI Taxonomy" id="2608384"/>
    <lineage>
        <taxon>Bacteria</taxon>
        <taxon>Pseudomonadati</taxon>
        <taxon>Campylobacterota</taxon>
        <taxon>Epsilonproteobacteria</taxon>
        <taxon>Campylobacterales</taxon>
        <taxon>Campylobacteraceae</taxon>
        <taxon>Campylobacter</taxon>
    </lineage>
</organism>
<feature type="transmembrane region" description="Helical" evidence="8">
    <location>
        <begin position="75"/>
        <end position="98"/>
    </location>
</feature>
<feature type="transmembrane region" description="Helical" evidence="8">
    <location>
        <begin position="110"/>
        <end position="134"/>
    </location>
</feature>
<evidence type="ECO:0000256" key="7">
    <source>
        <dbReference type="ARBA" id="ARBA00023136"/>
    </source>
</evidence>
<dbReference type="PROSITE" id="PS50928">
    <property type="entry name" value="ABC_TM1"/>
    <property type="match status" value="1"/>
</dbReference>
<dbReference type="PANTHER" id="PTHR30450:SF1">
    <property type="entry name" value="D-METHIONINE TRANSPORT SYSTEM PERMEASE PROTEIN METI-RELATED"/>
    <property type="match status" value="1"/>
</dbReference>
<comment type="caution">
    <text evidence="10">The sequence shown here is derived from an EMBL/GenBank/DDBJ whole genome shotgun (WGS) entry which is preliminary data.</text>
</comment>
<keyword evidence="6 8" id="KW-1133">Transmembrane helix</keyword>
<dbReference type="EMBL" id="VWSJ01000034">
    <property type="protein sequence ID" value="MSN97031.1"/>
    <property type="molecule type" value="Genomic_DNA"/>
</dbReference>
<name>A0A6L5WMY6_9BACT</name>
<dbReference type="Pfam" id="PF00528">
    <property type="entry name" value="BPD_transp_1"/>
    <property type="match status" value="1"/>
</dbReference>
<evidence type="ECO:0000259" key="9">
    <source>
        <dbReference type="PROSITE" id="PS50928"/>
    </source>
</evidence>
<comment type="similarity">
    <text evidence="2">Belongs to the binding-protein-dependent transport system permease family. CysTW subfamily.</text>
</comment>
<keyword evidence="4" id="KW-1003">Cell membrane</keyword>
<dbReference type="SUPFAM" id="SSF161098">
    <property type="entry name" value="MetI-like"/>
    <property type="match status" value="1"/>
</dbReference>
<dbReference type="InterPro" id="IPR051322">
    <property type="entry name" value="AA_ABC_Transporter_Permease"/>
</dbReference>
<evidence type="ECO:0000313" key="11">
    <source>
        <dbReference type="Proteomes" id="UP000476338"/>
    </source>
</evidence>
<feature type="transmembrane region" description="Helical" evidence="8">
    <location>
        <begin position="204"/>
        <end position="226"/>
    </location>
</feature>
<reference evidence="10 11" key="1">
    <citation type="submission" date="2019-09" db="EMBL/GenBank/DDBJ databases">
        <authorList>
            <person name="Silva M."/>
            <person name="Pereira G."/>
            <person name="Lopes-Da-Costa L."/>
            <person name="Silva E."/>
        </authorList>
    </citation>
    <scope>NUCLEOTIDE SEQUENCE [LARGE SCALE GENOMIC DNA]</scope>
    <source>
        <strain evidence="10 11">FMV-PI01</strain>
    </source>
</reference>
<keyword evidence="7 8" id="KW-0472">Membrane</keyword>
<dbReference type="InterPro" id="IPR000515">
    <property type="entry name" value="MetI-like"/>
</dbReference>
<dbReference type="FunFam" id="1.10.3720.10:FF:000002">
    <property type="entry name" value="D-methionine ABC transporter permease MetI"/>
    <property type="match status" value="1"/>
</dbReference>
<dbReference type="Gene3D" id="1.10.3720.10">
    <property type="entry name" value="MetI-like"/>
    <property type="match status" value="1"/>
</dbReference>
<protein>
    <submittedName>
        <fullName evidence="10">ABC transporter permease</fullName>
    </submittedName>
</protein>
<dbReference type="GO" id="GO:0048473">
    <property type="term" value="P:D-methionine transmembrane transport"/>
    <property type="evidence" value="ECO:0007669"/>
    <property type="project" value="TreeGrafter"/>
</dbReference>
<feature type="domain" description="ABC transmembrane type-1" evidence="9">
    <location>
        <begin position="71"/>
        <end position="265"/>
    </location>
</feature>
<evidence type="ECO:0000256" key="6">
    <source>
        <dbReference type="ARBA" id="ARBA00022989"/>
    </source>
</evidence>
<keyword evidence="3 8" id="KW-0813">Transport</keyword>
<dbReference type="RefSeq" id="WP_154571281.1">
    <property type="nucleotide sequence ID" value="NZ_VWSJ01000034.1"/>
</dbReference>